<keyword evidence="2" id="KW-0677">Repeat</keyword>
<dbReference type="PANTHER" id="PTHR45862">
    <property type="entry name" value="PROTEIN SGT1 HOMOLOG"/>
    <property type="match status" value="1"/>
</dbReference>
<dbReference type="InterPro" id="IPR011990">
    <property type="entry name" value="TPR-like_helical_dom_sf"/>
</dbReference>
<dbReference type="Pfam" id="PF04969">
    <property type="entry name" value="CS"/>
    <property type="match status" value="1"/>
</dbReference>
<evidence type="ECO:0000313" key="11">
    <source>
        <dbReference type="Proteomes" id="UP000428333"/>
    </source>
</evidence>
<dbReference type="PROSITE" id="PS51203">
    <property type="entry name" value="CS"/>
    <property type="match status" value="1"/>
</dbReference>
<dbReference type="AlphaFoldDB" id="A0A6A4LTN0"/>
<feature type="region of interest" description="Disordered" evidence="7">
    <location>
        <begin position="192"/>
        <end position="218"/>
    </location>
</feature>
<dbReference type="Pfam" id="PF13181">
    <property type="entry name" value="TPR_8"/>
    <property type="match status" value="1"/>
</dbReference>
<dbReference type="GO" id="GO:0051087">
    <property type="term" value="F:protein-folding chaperone binding"/>
    <property type="evidence" value="ECO:0007669"/>
    <property type="project" value="InterPro"/>
</dbReference>
<evidence type="ECO:0000256" key="7">
    <source>
        <dbReference type="SAM" id="MobiDB-lite"/>
    </source>
</evidence>
<evidence type="ECO:0000259" key="8">
    <source>
        <dbReference type="PROSITE" id="PS51048"/>
    </source>
</evidence>
<organism evidence="10 11">
    <name type="scientific">Rhododendron williamsianum</name>
    <dbReference type="NCBI Taxonomy" id="262921"/>
    <lineage>
        <taxon>Eukaryota</taxon>
        <taxon>Viridiplantae</taxon>
        <taxon>Streptophyta</taxon>
        <taxon>Embryophyta</taxon>
        <taxon>Tracheophyta</taxon>
        <taxon>Spermatophyta</taxon>
        <taxon>Magnoliopsida</taxon>
        <taxon>eudicotyledons</taxon>
        <taxon>Gunneridae</taxon>
        <taxon>Pentapetalae</taxon>
        <taxon>asterids</taxon>
        <taxon>Ericales</taxon>
        <taxon>Ericaceae</taxon>
        <taxon>Ericoideae</taxon>
        <taxon>Rhodoreae</taxon>
        <taxon>Rhododendron</taxon>
    </lineage>
</organism>
<evidence type="ECO:0000313" key="10">
    <source>
        <dbReference type="EMBL" id="KAE9459504.1"/>
    </source>
</evidence>
<sequence>MVVADESCLRCFAMAPDLANQAREAFVDDDFRSAVDLYTQAIDLNPRSADLYAERAQANIKLDNFTEAVADANKAIEIDPSMAKAYLRKGKGEKRQDEGSSMGMGIFDGSDDVCWPMIRYWKAELWRRGVVVNGIACFKLEEYHTAKAALEKGASLLQNDSRFSKLISECDERIAAESSDLTRSLTPEVTSIAAQSSDKSVGNLEEAEEGRSESCQRKEVEPANQSIASYVDCDFLNRHAYYQKPEEVVVSIFAKGVPAKSVSIDYGEQILSIMIDVPGEDKYHFQPRLFGKVVPDKCRFEVLSTKVEIRLVKAEAINWPSLEYSKEVAVPHVNVSPALKTPSYPSSKPRTKDWDKLAAQVKKEEKEEKLDGDAAVNKLFGDIYQSADEDMRRAMLKSFVSSEFITLDLYASLVESNGTVLSTNWQDVGSKKVEGSPPDGMELKKWEY</sequence>
<dbReference type="FunFam" id="2.60.40.790:FF:000041">
    <property type="entry name" value="Protein SGT1 homolog A"/>
    <property type="match status" value="1"/>
</dbReference>
<dbReference type="CDD" id="cd06466">
    <property type="entry name" value="p23_CS_SGT1_like"/>
    <property type="match status" value="1"/>
</dbReference>
<dbReference type="InterPro" id="IPR008978">
    <property type="entry name" value="HSP20-like_chaperone"/>
</dbReference>
<keyword evidence="11" id="KW-1185">Reference proteome</keyword>
<comment type="caution">
    <text evidence="10">The sequence shown here is derived from an EMBL/GenBank/DDBJ whole genome shotgun (WGS) entry which is preliminary data.</text>
</comment>
<dbReference type="Pfam" id="PF05002">
    <property type="entry name" value="SGS"/>
    <property type="match status" value="2"/>
</dbReference>
<evidence type="ECO:0000256" key="3">
    <source>
        <dbReference type="ARBA" id="ARBA00022803"/>
    </source>
</evidence>
<dbReference type="InterPro" id="IPR019734">
    <property type="entry name" value="TPR_rpt"/>
</dbReference>
<feature type="compositionally biased region" description="Basic and acidic residues" evidence="7">
    <location>
        <begin position="209"/>
        <end position="218"/>
    </location>
</feature>
<accession>A0A6A4LTN0</accession>
<evidence type="ECO:0000256" key="1">
    <source>
        <dbReference type="ARBA" id="ARBA00008509"/>
    </source>
</evidence>
<feature type="domain" description="CS" evidence="9">
    <location>
        <begin position="234"/>
        <end position="323"/>
    </location>
</feature>
<evidence type="ECO:0000256" key="5">
    <source>
        <dbReference type="ARBA" id="ARBA00075471"/>
    </source>
</evidence>
<feature type="domain" description="SGS" evidence="8">
    <location>
        <begin position="343"/>
        <end position="448"/>
    </location>
</feature>
<protein>
    <recommendedName>
        <fullName evidence="4">Protein SGT1 homolog</fullName>
    </recommendedName>
    <alternativeName>
        <fullName evidence="5">Suppressor of G2 allele of SKP1 homolog</fullName>
    </alternativeName>
</protein>
<evidence type="ECO:0000259" key="9">
    <source>
        <dbReference type="PROSITE" id="PS51203"/>
    </source>
</evidence>
<evidence type="ECO:0000256" key="2">
    <source>
        <dbReference type="ARBA" id="ARBA00022737"/>
    </source>
</evidence>
<dbReference type="GO" id="GO:0006950">
    <property type="term" value="P:response to stress"/>
    <property type="evidence" value="ECO:0007669"/>
    <property type="project" value="UniProtKB-ARBA"/>
</dbReference>
<dbReference type="PROSITE" id="PS51048">
    <property type="entry name" value="SGS"/>
    <property type="match status" value="1"/>
</dbReference>
<evidence type="ECO:0000256" key="4">
    <source>
        <dbReference type="ARBA" id="ARBA00069423"/>
    </source>
</evidence>
<dbReference type="SMART" id="SM00028">
    <property type="entry name" value="TPR"/>
    <property type="match status" value="3"/>
</dbReference>
<feature type="repeat" description="TPR" evidence="6">
    <location>
        <begin position="49"/>
        <end position="82"/>
    </location>
</feature>
<keyword evidence="3 6" id="KW-0802">TPR repeat</keyword>
<dbReference type="InterPro" id="IPR007052">
    <property type="entry name" value="CS_dom"/>
</dbReference>
<dbReference type="Proteomes" id="UP000428333">
    <property type="component" value="Linkage Group LG05"/>
</dbReference>
<dbReference type="SUPFAM" id="SSF48452">
    <property type="entry name" value="TPR-like"/>
    <property type="match status" value="1"/>
</dbReference>
<dbReference type="Gene3D" id="2.60.40.790">
    <property type="match status" value="1"/>
</dbReference>
<dbReference type="InterPro" id="IPR044563">
    <property type="entry name" value="Sgt1-like"/>
</dbReference>
<proteinExistence type="inferred from homology"/>
<dbReference type="Gene3D" id="1.25.40.10">
    <property type="entry name" value="Tetratricopeptide repeat domain"/>
    <property type="match status" value="1"/>
</dbReference>
<dbReference type="EMBL" id="QEFC01001168">
    <property type="protein sequence ID" value="KAE9459504.1"/>
    <property type="molecule type" value="Genomic_DNA"/>
</dbReference>
<evidence type="ECO:0000256" key="6">
    <source>
        <dbReference type="PROSITE-ProRule" id="PRU00339"/>
    </source>
</evidence>
<dbReference type="OrthoDB" id="1898560at2759"/>
<dbReference type="PROSITE" id="PS50005">
    <property type="entry name" value="TPR"/>
    <property type="match status" value="1"/>
</dbReference>
<name>A0A6A4LTN0_9ERIC</name>
<dbReference type="InterPro" id="IPR007699">
    <property type="entry name" value="SGS_dom"/>
</dbReference>
<comment type="similarity">
    <text evidence="1">Belongs to the SGT1 family.</text>
</comment>
<feature type="non-terminal residue" evidence="10">
    <location>
        <position position="1"/>
    </location>
</feature>
<reference evidence="10 11" key="1">
    <citation type="journal article" date="2019" name="Genome Biol. Evol.">
        <title>The Rhododendron genome and chromosomal organization provide insight into shared whole-genome duplications across the heath family (Ericaceae).</title>
        <authorList>
            <person name="Soza V.L."/>
            <person name="Lindsley D."/>
            <person name="Waalkes A."/>
            <person name="Ramage E."/>
            <person name="Patwardhan R.P."/>
            <person name="Burton J.N."/>
            <person name="Adey A."/>
            <person name="Kumar A."/>
            <person name="Qiu R."/>
            <person name="Shendure J."/>
            <person name="Hall B."/>
        </authorList>
    </citation>
    <scope>NUCLEOTIDE SEQUENCE [LARGE SCALE GENOMIC DNA]</scope>
    <source>
        <strain evidence="10">RSF 1966-606</strain>
    </source>
</reference>
<dbReference type="SUPFAM" id="SSF49764">
    <property type="entry name" value="HSP20-like chaperones"/>
    <property type="match status" value="1"/>
</dbReference>
<gene>
    <name evidence="10" type="ORF">C3L33_08525</name>
</gene>